<dbReference type="Proteomes" id="UP000622648">
    <property type="component" value="Unassembled WGS sequence"/>
</dbReference>
<protein>
    <recommendedName>
        <fullName evidence="6">MotA/TolQ/ExbB proton channel family protein</fullName>
    </recommendedName>
</protein>
<reference evidence="2" key="4">
    <citation type="submission" date="2024-05" db="EMBL/GenBank/DDBJ databases">
        <authorList>
            <person name="Sun Q."/>
            <person name="Zhou Y."/>
        </authorList>
    </citation>
    <scope>NUCLEOTIDE SEQUENCE</scope>
    <source>
        <strain evidence="2">CGMCC 1.15644</strain>
    </source>
</reference>
<dbReference type="AlphaFoldDB" id="A0A4R2HFC5"/>
<dbReference type="Proteomes" id="UP000295684">
    <property type="component" value="Unassembled WGS sequence"/>
</dbReference>
<proteinExistence type="predicted"/>
<feature type="transmembrane region" description="Helical" evidence="1">
    <location>
        <begin position="6"/>
        <end position="30"/>
    </location>
</feature>
<dbReference type="OrthoDB" id="768991at2"/>
<gene>
    <name evidence="3" type="ORF">EV200_103553</name>
    <name evidence="2" type="ORF">GCM10011413_27900</name>
</gene>
<evidence type="ECO:0000313" key="3">
    <source>
        <dbReference type="EMBL" id="TCO27219.1"/>
    </source>
</evidence>
<evidence type="ECO:0000256" key="1">
    <source>
        <dbReference type="SAM" id="Phobius"/>
    </source>
</evidence>
<reference evidence="2" key="1">
    <citation type="journal article" date="2014" name="Int. J. Syst. Evol. Microbiol.">
        <title>Complete genome of a new Firmicutes species belonging to the dominant human colonic microbiota ('Ruminococcus bicirculans') reveals two chromosomes and a selective capacity to utilize plant glucans.</title>
        <authorList>
            <consortium name="NISC Comparative Sequencing Program"/>
            <person name="Wegmann U."/>
            <person name="Louis P."/>
            <person name="Goesmann A."/>
            <person name="Henrissat B."/>
            <person name="Duncan S.H."/>
            <person name="Flint H.J."/>
        </authorList>
    </citation>
    <scope>NUCLEOTIDE SEQUENCE</scope>
    <source>
        <strain evidence="2">CGMCC 1.15644</strain>
    </source>
</reference>
<keyword evidence="5" id="KW-1185">Reference proteome</keyword>
<keyword evidence="1" id="KW-0812">Transmembrane</keyword>
<comment type="caution">
    <text evidence="3">The sequence shown here is derived from an EMBL/GenBank/DDBJ whole genome shotgun (WGS) entry which is preliminary data.</text>
</comment>
<feature type="transmembrane region" description="Helical" evidence="1">
    <location>
        <begin position="77"/>
        <end position="102"/>
    </location>
</feature>
<feature type="transmembrane region" description="Helical" evidence="1">
    <location>
        <begin position="37"/>
        <end position="57"/>
    </location>
</feature>
<dbReference type="RefSeq" id="WP_132531900.1">
    <property type="nucleotide sequence ID" value="NZ_BMJO01000004.1"/>
</dbReference>
<evidence type="ECO:0000313" key="4">
    <source>
        <dbReference type="Proteomes" id="UP000295684"/>
    </source>
</evidence>
<evidence type="ECO:0000313" key="5">
    <source>
        <dbReference type="Proteomes" id="UP000622648"/>
    </source>
</evidence>
<dbReference type="EMBL" id="BMJO01000004">
    <property type="protein sequence ID" value="GGE59874.1"/>
    <property type="molecule type" value="Genomic_DNA"/>
</dbReference>
<keyword evidence="1" id="KW-0472">Membrane</keyword>
<sequence length="112" mass="12310">MDSSISGFIFILINIISPFLVFIACCYYLFKRISADAILLFVGSGISLLLTGFYSFLMPYLARVNYLPAAEVNTYYSIAGIIGLIAGICFGIGLFILINSLLNTNKMLNKKS</sequence>
<name>A0A4R2HFC5_9SPHI</name>
<organism evidence="3 4">
    <name type="scientific">Pedobacter psychrotolerans</name>
    <dbReference type="NCBI Taxonomy" id="1843235"/>
    <lineage>
        <taxon>Bacteria</taxon>
        <taxon>Pseudomonadati</taxon>
        <taxon>Bacteroidota</taxon>
        <taxon>Sphingobacteriia</taxon>
        <taxon>Sphingobacteriales</taxon>
        <taxon>Sphingobacteriaceae</taxon>
        <taxon>Pedobacter</taxon>
    </lineage>
</organism>
<dbReference type="EMBL" id="SLWO01000003">
    <property type="protein sequence ID" value="TCO27219.1"/>
    <property type="molecule type" value="Genomic_DNA"/>
</dbReference>
<evidence type="ECO:0000313" key="2">
    <source>
        <dbReference type="EMBL" id="GGE59874.1"/>
    </source>
</evidence>
<reference evidence="3 4" key="3">
    <citation type="submission" date="2019-03" db="EMBL/GenBank/DDBJ databases">
        <title>Genomic Encyclopedia of Type Strains, Phase IV (KMG-IV): sequencing the most valuable type-strain genomes for metagenomic binning, comparative biology and taxonomic classification.</title>
        <authorList>
            <person name="Goeker M."/>
        </authorList>
    </citation>
    <scope>NUCLEOTIDE SEQUENCE [LARGE SCALE GENOMIC DNA]</scope>
    <source>
        <strain evidence="3 4">DSM 103236</strain>
    </source>
</reference>
<keyword evidence="1" id="KW-1133">Transmembrane helix</keyword>
<accession>A0A4R2HFC5</accession>
<evidence type="ECO:0008006" key="6">
    <source>
        <dbReference type="Google" id="ProtNLM"/>
    </source>
</evidence>
<reference evidence="5" key="2">
    <citation type="journal article" date="2019" name="Int. J. Syst. Evol. Microbiol.">
        <title>The Global Catalogue of Microorganisms (GCM) 10K type strain sequencing project: providing services to taxonomists for standard genome sequencing and annotation.</title>
        <authorList>
            <consortium name="The Broad Institute Genomics Platform"/>
            <consortium name="The Broad Institute Genome Sequencing Center for Infectious Disease"/>
            <person name="Wu L."/>
            <person name="Ma J."/>
        </authorList>
    </citation>
    <scope>NUCLEOTIDE SEQUENCE [LARGE SCALE GENOMIC DNA]</scope>
    <source>
        <strain evidence="5">CGMCC 1.15644</strain>
    </source>
</reference>